<dbReference type="EMBL" id="CP025198">
    <property type="protein sequence ID" value="AXE40171.1"/>
    <property type="molecule type" value="Genomic_DNA"/>
</dbReference>
<dbReference type="PANTHER" id="PTHR46696:SF6">
    <property type="entry name" value="P450, PUTATIVE (EUROFUNG)-RELATED"/>
    <property type="match status" value="1"/>
</dbReference>
<sequence length="403" mass="42902">MPKSAPHTVPSAVPTTAPTVVTFDEQCREPRQATEELRGTAVAADASGDWVVLGHAEAIRVASDADTFSSAVSTHLQVPNGLDGEQHSAFRQVIDPFFGAERMAALEPVLRTVAEDLVASLPRDTPVDAVAGIGSVFAVRAQTRWLGWPADLEPRLLAWMDENHAATRSGDRDRTAGVAAAFDAIIEEVVSARTGETDGQTDVTTELLNSTVQVDGQPARPLSRPEVVSILRNWTGGDLGSIAACVGVVLQGLAAAPDLQARMRVAGPAERSAIIDELLRRDDPFVSNRRVATCPVDLGGQHVEAGQRVRIHWTAANRDEQVFGDPDQIRTGSHAADNLVYGVGPHVCPGRPLATLELVVLAEVLLGACSIALSEDIPTSREVSPVGGYARVGIILRPYRQEK</sequence>
<dbReference type="PRINTS" id="PR00359">
    <property type="entry name" value="BP450"/>
</dbReference>
<accession>A0A344UY23</accession>
<name>A0A344UY23_9ACTN</name>
<proteinExistence type="inferred from homology"/>
<protein>
    <submittedName>
        <fullName evidence="2">Linalool 8-monooxygenase</fullName>
        <ecNumber evidence="2">1.14.14.84</ecNumber>
    </submittedName>
</protein>
<dbReference type="Gene3D" id="1.10.630.10">
    <property type="entry name" value="Cytochrome P450"/>
    <property type="match status" value="1"/>
</dbReference>
<dbReference type="OrthoDB" id="502624at2"/>
<dbReference type="InterPro" id="IPR001128">
    <property type="entry name" value="Cyt_P450"/>
</dbReference>
<dbReference type="Pfam" id="PF00067">
    <property type="entry name" value="p450"/>
    <property type="match status" value="1"/>
</dbReference>
<gene>
    <name evidence="2" type="primary">linC</name>
    <name evidence="2" type="ORF">JS278_03037</name>
</gene>
<dbReference type="RefSeq" id="WP_114045920.1">
    <property type="nucleotide sequence ID" value="NZ_CP025198.1"/>
</dbReference>
<dbReference type="Proteomes" id="UP000251995">
    <property type="component" value="Chromosome"/>
</dbReference>
<evidence type="ECO:0000313" key="2">
    <source>
        <dbReference type="EMBL" id="AXE40171.1"/>
    </source>
</evidence>
<dbReference type="GO" id="GO:0005506">
    <property type="term" value="F:iron ion binding"/>
    <property type="evidence" value="ECO:0007669"/>
    <property type="project" value="InterPro"/>
</dbReference>
<reference evidence="2 3" key="1">
    <citation type="submission" date="2017-12" db="EMBL/GenBank/DDBJ databases">
        <title>The whole genome sequence of the Acidipropionibacterium virtanenii sp. nov. type strain JS278.</title>
        <authorList>
            <person name="Laine P."/>
            <person name="Deptula P."/>
            <person name="Varmanen P."/>
            <person name="Auvinen P."/>
        </authorList>
    </citation>
    <scope>NUCLEOTIDE SEQUENCE [LARGE SCALE GENOMIC DNA]</scope>
    <source>
        <strain evidence="2 3">JS278</strain>
    </source>
</reference>
<dbReference type="InterPro" id="IPR036396">
    <property type="entry name" value="Cyt_P450_sf"/>
</dbReference>
<dbReference type="AlphaFoldDB" id="A0A344UY23"/>
<organism evidence="2 3">
    <name type="scientific">Acidipropionibacterium virtanenii</name>
    <dbReference type="NCBI Taxonomy" id="2057246"/>
    <lineage>
        <taxon>Bacteria</taxon>
        <taxon>Bacillati</taxon>
        <taxon>Actinomycetota</taxon>
        <taxon>Actinomycetes</taxon>
        <taxon>Propionibacteriales</taxon>
        <taxon>Propionibacteriaceae</taxon>
        <taxon>Acidipropionibacterium</taxon>
    </lineage>
</organism>
<dbReference type="GO" id="GO:0050056">
    <property type="term" value="F:linalool 8-monooxygenase activity"/>
    <property type="evidence" value="ECO:0007669"/>
    <property type="project" value="UniProtKB-EC"/>
</dbReference>
<keyword evidence="2" id="KW-0503">Monooxygenase</keyword>
<comment type="similarity">
    <text evidence="1">Belongs to the cytochrome P450 family.</text>
</comment>
<keyword evidence="2" id="KW-0560">Oxidoreductase</keyword>
<dbReference type="PANTHER" id="PTHR46696">
    <property type="entry name" value="P450, PUTATIVE (EUROFUNG)-RELATED"/>
    <property type="match status" value="1"/>
</dbReference>
<evidence type="ECO:0000256" key="1">
    <source>
        <dbReference type="ARBA" id="ARBA00010617"/>
    </source>
</evidence>
<dbReference type="EC" id="1.14.14.84" evidence="2"/>
<keyword evidence="3" id="KW-1185">Reference proteome</keyword>
<dbReference type="GO" id="GO:0020037">
    <property type="term" value="F:heme binding"/>
    <property type="evidence" value="ECO:0007669"/>
    <property type="project" value="InterPro"/>
</dbReference>
<evidence type="ECO:0000313" key="3">
    <source>
        <dbReference type="Proteomes" id="UP000251995"/>
    </source>
</evidence>
<dbReference type="SUPFAM" id="SSF48264">
    <property type="entry name" value="Cytochrome P450"/>
    <property type="match status" value="1"/>
</dbReference>
<dbReference type="InterPro" id="IPR002397">
    <property type="entry name" value="Cyt_P450_B"/>
</dbReference>
<dbReference type="KEGG" id="acij:JS278_03037"/>